<feature type="compositionally biased region" description="Polar residues" evidence="1">
    <location>
        <begin position="380"/>
        <end position="392"/>
    </location>
</feature>
<feature type="compositionally biased region" description="Low complexity" evidence="1">
    <location>
        <begin position="1"/>
        <end position="22"/>
    </location>
</feature>
<evidence type="ECO:0000313" key="3">
    <source>
        <dbReference type="Proteomes" id="UP000660265"/>
    </source>
</evidence>
<feature type="compositionally biased region" description="Low complexity" evidence="1">
    <location>
        <begin position="50"/>
        <end position="60"/>
    </location>
</feature>
<sequence>MSTVTGTATGSSTGRAAGTAGATAGGTAGGTATGTDLANGPGAGHDTDPARPAAPTDPTPLLSAGLRGALDSVRITADGKTAWVGDDEVTAESPSAMRFTLARALYEVLHTGRGIRDRKAPKTLRAPEYETRIAEATPHAATVAPAILTDRRTAAGRRVVEIDGLRLNVPDPVTLRETGRTVGDPARPVVLMTLPSARPLISPGFFLVDSGKGRTGGGDLLRMYLRVADAEQAPALWNAVLSALESRSAVYRAKIISNPASLPRNDGMVVYLSSESWGVVDALTESALATGLPEGPPPAFAHVVVPGVTAAWEPKDDRTGMRGLSFGEHRSHVVARAFVAAAEQGRERPTVAELSAACAAANVDPADPARNLDSAPWPWSVTSPAGTPTGAETNPGAHTEAHSETGAHTHTDTRTENNTDPSASADADTGAGAGAGAAAAP</sequence>
<dbReference type="Pfam" id="PF17914">
    <property type="entry name" value="HopA1"/>
    <property type="match status" value="1"/>
</dbReference>
<proteinExistence type="predicted"/>
<feature type="compositionally biased region" description="Basic and acidic residues" evidence="1">
    <location>
        <begin position="399"/>
        <end position="417"/>
    </location>
</feature>
<organism evidence="2 3">
    <name type="scientific">Streptomyces camponoticapitis</name>
    <dbReference type="NCBI Taxonomy" id="1616125"/>
    <lineage>
        <taxon>Bacteria</taxon>
        <taxon>Bacillati</taxon>
        <taxon>Actinomycetota</taxon>
        <taxon>Actinomycetes</taxon>
        <taxon>Kitasatosporales</taxon>
        <taxon>Streptomycetaceae</taxon>
        <taxon>Streptomyces</taxon>
    </lineage>
</organism>
<dbReference type="Proteomes" id="UP000660265">
    <property type="component" value="Unassembled WGS sequence"/>
</dbReference>
<comment type="caution">
    <text evidence="2">The sequence shown here is derived from an EMBL/GenBank/DDBJ whole genome shotgun (WGS) entry which is preliminary data.</text>
</comment>
<dbReference type="RefSeq" id="WP_189107034.1">
    <property type="nucleotide sequence ID" value="NZ_BMMV01000005.1"/>
</dbReference>
<evidence type="ECO:0000313" key="2">
    <source>
        <dbReference type="EMBL" id="GGJ88905.1"/>
    </source>
</evidence>
<accession>A0ABQ2E203</accession>
<feature type="region of interest" description="Disordered" evidence="1">
    <location>
        <begin position="1"/>
        <end position="64"/>
    </location>
</feature>
<feature type="compositionally biased region" description="Low complexity" evidence="1">
    <location>
        <begin position="419"/>
        <end position="441"/>
    </location>
</feature>
<reference evidence="3" key="1">
    <citation type="journal article" date="2019" name="Int. J. Syst. Evol. Microbiol.">
        <title>The Global Catalogue of Microorganisms (GCM) 10K type strain sequencing project: providing services to taxonomists for standard genome sequencing and annotation.</title>
        <authorList>
            <consortium name="The Broad Institute Genomics Platform"/>
            <consortium name="The Broad Institute Genome Sequencing Center for Infectious Disease"/>
            <person name="Wu L."/>
            <person name="Ma J."/>
        </authorList>
    </citation>
    <scope>NUCLEOTIDE SEQUENCE [LARGE SCALE GENOMIC DNA]</scope>
    <source>
        <strain evidence="3">CGMCC 4.7275</strain>
    </source>
</reference>
<dbReference type="EMBL" id="BMMV01000005">
    <property type="protein sequence ID" value="GGJ88905.1"/>
    <property type="molecule type" value="Genomic_DNA"/>
</dbReference>
<feature type="compositionally biased region" description="Gly residues" evidence="1">
    <location>
        <begin position="23"/>
        <end position="32"/>
    </location>
</feature>
<keyword evidence="3" id="KW-1185">Reference proteome</keyword>
<evidence type="ECO:0000256" key="1">
    <source>
        <dbReference type="SAM" id="MobiDB-lite"/>
    </source>
</evidence>
<name>A0ABQ2E203_9ACTN</name>
<dbReference type="InterPro" id="IPR040871">
    <property type="entry name" value="HopA1"/>
</dbReference>
<protein>
    <submittedName>
        <fullName evidence="2">Uncharacterized protein</fullName>
    </submittedName>
</protein>
<gene>
    <name evidence="2" type="ORF">GCM10011583_20380</name>
</gene>
<feature type="region of interest" description="Disordered" evidence="1">
    <location>
        <begin position="365"/>
        <end position="441"/>
    </location>
</feature>